<dbReference type="GO" id="GO:0032993">
    <property type="term" value="C:protein-DNA complex"/>
    <property type="evidence" value="ECO:0007669"/>
    <property type="project" value="TreeGrafter"/>
</dbReference>
<dbReference type="PANTHER" id="PTHR48111">
    <property type="entry name" value="REGULATOR OF RPOS"/>
    <property type="match status" value="1"/>
</dbReference>
<protein>
    <submittedName>
        <fullName evidence="8">Response regulator transcription factor</fullName>
    </submittedName>
</protein>
<dbReference type="GO" id="GO:0006355">
    <property type="term" value="P:regulation of DNA-templated transcription"/>
    <property type="evidence" value="ECO:0007669"/>
    <property type="project" value="InterPro"/>
</dbReference>
<name>A0AAE3RCL4_9BACT</name>
<dbReference type="Proteomes" id="UP001232063">
    <property type="component" value="Unassembled WGS sequence"/>
</dbReference>
<dbReference type="Gene3D" id="1.10.10.10">
    <property type="entry name" value="Winged helix-like DNA-binding domain superfamily/Winged helix DNA-binding domain"/>
    <property type="match status" value="1"/>
</dbReference>
<feature type="DNA-binding region" description="OmpR/PhoB-type" evidence="5">
    <location>
        <begin position="138"/>
        <end position="232"/>
    </location>
</feature>
<comment type="caution">
    <text evidence="8">The sequence shown here is derived from an EMBL/GenBank/DDBJ whole genome shotgun (WGS) entry which is preliminary data.</text>
</comment>
<dbReference type="SMART" id="SM00448">
    <property type="entry name" value="REC"/>
    <property type="match status" value="1"/>
</dbReference>
<evidence type="ECO:0000256" key="4">
    <source>
        <dbReference type="PROSITE-ProRule" id="PRU00169"/>
    </source>
</evidence>
<keyword evidence="2" id="KW-0902">Two-component regulatory system</keyword>
<feature type="domain" description="Response regulatory" evidence="6">
    <location>
        <begin position="12"/>
        <end position="128"/>
    </location>
</feature>
<dbReference type="PANTHER" id="PTHR48111:SF40">
    <property type="entry name" value="PHOSPHATE REGULON TRANSCRIPTIONAL REGULATORY PROTEIN PHOB"/>
    <property type="match status" value="1"/>
</dbReference>
<accession>A0AAE3RCL4</accession>
<dbReference type="InterPro" id="IPR001867">
    <property type="entry name" value="OmpR/PhoB-type_DNA-bd"/>
</dbReference>
<organism evidence="8 9">
    <name type="scientific">Xanthocytophaga agilis</name>
    <dbReference type="NCBI Taxonomy" id="3048010"/>
    <lineage>
        <taxon>Bacteria</taxon>
        <taxon>Pseudomonadati</taxon>
        <taxon>Bacteroidota</taxon>
        <taxon>Cytophagia</taxon>
        <taxon>Cytophagales</taxon>
        <taxon>Rhodocytophagaceae</taxon>
        <taxon>Xanthocytophaga</taxon>
    </lineage>
</organism>
<dbReference type="SMART" id="SM00862">
    <property type="entry name" value="Trans_reg_C"/>
    <property type="match status" value="1"/>
</dbReference>
<dbReference type="PROSITE" id="PS51755">
    <property type="entry name" value="OMPR_PHOB"/>
    <property type="match status" value="1"/>
</dbReference>
<dbReference type="CDD" id="cd00383">
    <property type="entry name" value="trans_reg_C"/>
    <property type="match status" value="1"/>
</dbReference>
<dbReference type="RefSeq" id="WP_314518236.1">
    <property type="nucleotide sequence ID" value="NZ_JASJOU010000018.1"/>
</dbReference>
<feature type="domain" description="OmpR/PhoB-type" evidence="7">
    <location>
        <begin position="138"/>
        <end position="232"/>
    </location>
</feature>
<evidence type="ECO:0000313" key="8">
    <source>
        <dbReference type="EMBL" id="MDJ1505804.1"/>
    </source>
</evidence>
<dbReference type="EMBL" id="JASJOU010000018">
    <property type="protein sequence ID" value="MDJ1505804.1"/>
    <property type="molecule type" value="Genomic_DNA"/>
</dbReference>
<keyword evidence="9" id="KW-1185">Reference proteome</keyword>
<keyword evidence="3 5" id="KW-0238">DNA-binding</keyword>
<dbReference type="Pfam" id="PF00072">
    <property type="entry name" value="Response_reg"/>
    <property type="match status" value="1"/>
</dbReference>
<dbReference type="GO" id="GO:0005829">
    <property type="term" value="C:cytosol"/>
    <property type="evidence" value="ECO:0007669"/>
    <property type="project" value="TreeGrafter"/>
</dbReference>
<evidence type="ECO:0000259" key="7">
    <source>
        <dbReference type="PROSITE" id="PS51755"/>
    </source>
</evidence>
<proteinExistence type="predicted"/>
<evidence type="ECO:0000256" key="1">
    <source>
        <dbReference type="ARBA" id="ARBA00022553"/>
    </source>
</evidence>
<dbReference type="Gene3D" id="3.40.50.2300">
    <property type="match status" value="1"/>
</dbReference>
<dbReference type="InterPro" id="IPR011006">
    <property type="entry name" value="CheY-like_superfamily"/>
</dbReference>
<dbReference type="InterPro" id="IPR039420">
    <property type="entry name" value="WalR-like"/>
</dbReference>
<evidence type="ECO:0000259" key="6">
    <source>
        <dbReference type="PROSITE" id="PS50110"/>
    </source>
</evidence>
<dbReference type="PROSITE" id="PS50110">
    <property type="entry name" value="RESPONSE_REGULATORY"/>
    <property type="match status" value="1"/>
</dbReference>
<dbReference type="InterPro" id="IPR036388">
    <property type="entry name" value="WH-like_DNA-bd_sf"/>
</dbReference>
<keyword evidence="1 4" id="KW-0597">Phosphoprotein</keyword>
<evidence type="ECO:0000256" key="2">
    <source>
        <dbReference type="ARBA" id="ARBA00023012"/>
    </source>
</evidence>
<evidence type="ECO:0000313" key="9">
    <source>
        <dbReference type="Proteomes" id="UP001232063"/>
    </source>
</evidence>
<dbReference type="Pfam" id="PF00486">
    <property type="entry name" value="Trans_reg_C"/>
    <property type="match status" value="1"/>
</dbReference>
<dbReference type="GO" id="GO:0000976">
    <property type="term" value="F:transcription cis-regulatory region binding"/>
    <property type="evidence" value="ECO:0007669"/>
    <property type="project" value="TreeGrafter"/>
</dbReference>
<sequence length="237" mass="27078">MNQSKITPKGYKVLAVDDNEEITELLEYTLSKEGYQVKTTWDGSTAIPLAQSFLPDLILLDISMPIMDGIEAGHLLKQIPTLEDTLLVYLTARIEEYAEVAAFDIGADDYVVKPIKPRALVSRLKALFKHKSAQEQITSELHIADLKIDSHSYTITYHTNVVQLPKKEFELLHFLAQHKGMLFTREQLLTYVWGTGTHITPRTVDVHIRKIRERIQVDYIKTIKGIGYKFDPEPENN</sequence>
<evidence type="ECO:0000256" key="5">
    <source>
        <dbReference type="PROSITE-ProRule" id="PRU01091"/>
    </source>
</evidence>
<reference evidence="8" key="1">
    <citation type="submission" date="2023-05" db="EMBL/GenBank/DDBJ databases">
        <authorList>
            <person name="Zhang X."/>
        </authorList>
    </citation>
    <scope>NUCLEOTIDE SEQUENCE</scope>
    <source>
        <strain evidence="8">BD1B2-1</strain>
    </source>
</reference>
<evidence type="ECO:0000256" key="3">
    <source>
        <dbReference type="ARBA" id="ARBA00023125"/>
    </source>
</evidence>
<feature type="modified residue" description="4-aspartylphosphate" evidence="4">
    <location>
        <position position="61"/>
    </location>
</feature>
<gene>
    <name evidence="8" type="ORF">QNI22_34425</name>
</gene>
<dbReference type="AlphaFoldDB" id="A0AAE3RCL4"/>
<dbReference type="InterPro" id="IPR001789">
    <property type="entry name" value="Sig_transdc_resp-reg_receiver"/>
</dbReference>
<dbReference type="SUPFAM" id="SSF52172">
    <property type="entry name" value="CheY-like"/>
    <property type="match status" value="1"/>
</dbReference>
<dbReference type="GO" id="GO:0000156">
    <property type="term" value="F:phosphorelay response regulator activity"/>
    <property type="evidence" value="ECO:0007669"/>
    <property type="project" value="TreeGrafter"/>
</dbReference>